<dbReference type="EMBL" id="JIBK01000008">
    <property type="protein sequence ID" value="POM82923.1"/>
    <property type="molecule type" value="Genomic_DNA"/>
</dbReference>
<evidence type="ECO:0000313" key="1">
    <source>
        <dbReference type="EMBL" id="POM82923.1"/>
    </source>
</evidence>
<keyword evidence="2" id="KW-1185">Reference proteome</keyword>
<sequence>MDSKSQLKVIKRKVVDLIIKLGEDELILKQTAITNIGILLKELKIKPIENVKQILVEVLMSIIAYSSVDSRIQNLDQLVSDIPRILNLPSIVRFQSMKVLLDSCCYNELDIIRRLSSIVVSGGGGGGEKSEYLIPANVIRPLLEKIVNEHNNDSQIINETINFLLHNEECINNMIEICFNIKEYNLLFKFLLIILPIIDLNTLAKIFNYLNLKITFNIQNLSHNHGINIKVINILYLMMANTRCEFSIINILMATIPMINVQKEINFTILSLIILTSLVENSSKEELSNNLNDPIQMINLLKLTLEYGGIKGIISRRLDNVRDLMFISLTILLYKSKDISEFEILMEVVELFLNNFSKINVITLISALVYHVKGDLVQDDYFCTRSKKILKEKFKFNGIDKLNSIEFSYSSINNFSRENVYIEINTLLAEGDHEFDQKELTNHFENIKIELISIIYNGLYSALNYHKMRYLLENKLINNYIYDDIYCFSIISVLLEMVTKYIVSKNPKLCEEIIEIIQTIFIFKSRYQVKIFDSLLPIYEFILKQFKEINAITDSIHYSMTSFCNNKNIIPIVYNKITSTESQSNTKILEKIYHLFLKGELPYSKLENLLINQIDCELSNTSNYLDEFQNGIKILFCVIRYKPDIVDEVIIEKIQKGLNSKNKMVVSYSLHCLIELCKFGIIDYDKCIGILLALHSNILIIDFNLPNNICQLKVKDNQNFGANNSTYPIEIISSFIRFFGLYIDQKWPSEEESYQKKVPNNLFYVLSKITKIIKDRAGLESVYCISIFSKIILDFFYQHVNLDITLNSFLSWCIETIFSNEMRNFLNLLDFLQQYIDIIRNCDEIDFNTLQFFVLCISNPLKAILNFELKNENFYLKKQTNNQQFGMYNINIKCSEIDNLDIKDTFLENIKGNPKNKDSGELILNKLKSIKVKTTHNYYIQEILGFFLFDSKQVRIEVMKDIDKINIAEFRIAILKDLFKFIRNIKLIFCTTFQWQMVFQFIKILKEYFNQLEFIFIELIPRSKNKKNTSNVEEETLFLFLFFLSYLPSTNNSNSIFDDYTDLMRKCKLIRESEKLLFDELFIENQAILILFLSSLVIMRYDILAQLYKSYISEIVNFEILPNKLFIAFVNSDIIINKYFSNKNSLLQYFTTNKSTSLEKSIIILAFQKQYYVNKEINSIDFISCLLKHLHQHSINHFDTLKNYFELVNEHYNFKIFTCIGTENQLLDQICIVSNANLINSYAFGVFSFFDLAFDTFSGRDELLDHVLYLYNLSENNDPRDIKNLVFKTASLVKLFQYNMITVYEIFDFINRFFILNDNNNNIGTTQDINFQFGLIKAFCFSYINYHLKKMIATNSKPSLKNEQTLMIEEYAIVNMNIVKYLISAIFYENSTNDNQAFIISCIKLSKGCYWVPWVSFLSNESVNNLDILNDVCGIIYKNQLSSIKTENKNIKGLDKCSNIDLLLQSCANDPIKMSICILLLSIEVINLPNSLENEFNFHNKERYFDIKMLNKNSLFFVSILKFDSYTFRLKNLIEETQINNKRLNLKEINILQELMMIGVIIELFDSIKICELLTNFDISNSLEVILFQVIIPLCELTLLNNDQDDESKLVTEWFIVLVTKFLISYLNSNNSFSRKVIEFGYLLINTFKNFDFNAIVMLSFTRIVGFVLFTSDSNFSFLYEFIINIFDTLENLDSYEMQITSFFVNLNSAFSSAVVSKKPRIYVKTEVLINSLVEISYKLHKFYNKPILNSFKLLLNTIYDYLNSNNQKNIISNLSKNIHPLLLDGLILEDKLSINIIHEFYLNLEIDEINYEIISLANFYYLYSLKDKSAETEILNFLYKDFADSGGASIKRIMVITSLLSFILTPDSTSFPFNYCSNKDSKHYDFANSKENLSNNWIDLRYLYLLDLEDNPKLRAWNELFINNDGIIFISKFYYLIKQQLFSSIDTSLFNEKDIISFSLYEFPEIFLFELDSKVNFDTWRNSIPSLISNSKNKKVNIVLRPHQYNNRFFLEISHKIFFKLSTENLKTSFEQFKDVLNVIIKKLKETNSINKLNNEINLNRLY</sequence>
<accession>A0A2P4YYM9</accession>
<dbReference type="VEuPathDB" id="CryptoDB:CmeUKMEL1_04820"/>
<dbReference type="OrthoDB" id="341993at2759"/>
<gene>
    <name evidence="1" type="ORF">CmeUKMEL1_04820</name>
</gene>
<protein>
    <submittedName>
        <fullName evidence="1">Uncharacterized protein</fullName>
    </submittedName>
</protein>
<evidence type="ECO:0000313" key="2">
    <source>
        <dbReference type="Proteomes" id="UP000236928"/>
    </source>
</evidence>
<proteinExistence type="predicted"/>
<reference evidence="1 2" key="1">
    <citation type="submission" date="2014-04" db="EMBL/GenBank/DDBJ databases">
        <title>Comparative Genomics of Cryptosporidium Species.</title>
        <authorList>
            <person name="Silva J.C."/>
            <person name="Su Q."/>
            <person name="Chalmers R."/>
            <person name="Chibucos M.C."/>
            <person name="Elwin K."/>
            <person name="Godinez A."/>
            <person name="Guo F."/>
            <person name="Huynh K."/>
            <person name="Orvis J."/>
            <person name="Ott S."/>
            <person name="Sadzewicz L."/>
            <person name="Sengamalay N."/>
            <person name="Shetty A."/>
            <person name="Sun M."/>
            <person name="Tallon L."/>
            <person name="Xiao L."/>
            <person name="Zhang H."/>
            <person name="Fraser C.M."/>
            <person name="Zhu G."/>
            <person name="Kissinger J."/>
            <person name="Widmer G."/>
        </authorList>
    </citation>
    <scope>NUCLEOTIDE SEQUENCE [LARGE SCALE GENOMIC DNA]</scope>
    <source>
        <strain evidence="1 2">UKMEL1</strain>
    </source>
</reference>
<organism evidence="1 2">
    <name type="scientific">Cryptosporidium meleagridis</name>
    <dbReference type="NCBI Taxonomy" id="93969"/>
    <lineage>
        <taxon>Eukaryota</taxon>
        <taxon>Sar</taxon>
        <taxon>Alveolata</taxon>
        <taxon>Apicomplexa</taxon>
        <taxon>Conoidasida</taxon>
        <taxon>Coccidia</taxon>
        <taxon>Eucoccidiorida</taxon>
        <taxon>Eimeriorina</taxon>
        <taxon>Cryptosporidiidae</taxon>
        <taxon>Cryptosporidium</taxon>
    </lineage>
</organism>
<name>A0A2P4YYM9_9CRYT</name>
<dbReference type="Proteomes" id="UP000236928">
    <property type="component" value="Unassembled WGS sequence"/>
</dbReference>
<comment type="caution">
    <text evidence="1">The sequence shown here is derived from an EMBL/GenBank/DDBJ whole genome shotgun (WGS) entry which is preliminary data.</text>
</comment>